<gene>
    <name evidence="2" type="ORF">KPNJ2_01577</name>
</gene>
<name>W8UWQ3_KLEPN</name>
<keyword evidence="1" id="KW-1133">Transmembrane helix</keyword>
<evidence type="ECO:0000313" key="2">
    <source>
        <dbReference type="EMBL" id="AHM78357.1"/>
    </source>
</evidence>
<accession>W8UWQ3</accession>
<evidence type="ECO:0000256" key="1">
    <source>
        <dbReference type="SAM" id="Phobius"/>
    </source>
</evidence>
<evidence type="ECO:0000313" key="3">
    <source>
        <dbReference type="Proteomes" id="UP000019586"/>
    </source>
</evidence>
<proteinExistence type="predicted"/>
<dbReference type="EMBL" id="CP006918">
    <property type="protein sequence ID" value="AHM78357.1"/>
    <property type="molecule type" value="Genomic_DNA"/>
</dbReference>
<organism evidence="2 3">
    <name type="scientific">Klebsiella pneumoniae 30684/NJST258_2</name>
    <dbReference type="NCBI Taxonomy" id="1420013"/>
    <lineage>
        <taxon>Bacteria</taxon>
        <taxon>Pseudomonadati</taxon>
        <taxon>Pseudomonadota</taxon>
        <taxon>Gammaproteobacteria</taxon>
        <taxon>Enterobacterales</taxon>
        <taxon>Enterobacteriaceae</taxon>
        <taxon>Klebsiella/Raoultella group</taxon>
        <taxon>Klebsiella</taxon>
        <taxon>Klebsiella pneumoniae complex</taxon>
    </lineage>
</organism>
<keyword evidence="1" id="KW-0472">Membrane</keyword>
<feature type="transmembrane region" description="Helical" evidence="1">
    <location>
        <begin position="16"/>
        <end position="35"/>
    </location>
</feature>
<dbReference type="KEGG" id="kps:KPNJ2_01577"/>
<dbReference type="Proteomes" id="UP000019586">
    <property type="component" value="Chromosome"/>
</dbReference>
<dbReference type="AlphaFoldDB" id="W8UWQ3"/>
<reference evidence="2 3" key="1">
    <citation type="journal article" date="2014" name="Proc. Natl. Acad. Sci. U.S.A.">
        <title>Molecular dissection of the evolution of carbapenem-resistant multilocus sequence type 258 Klebsiella pneumoniae.</title>
        <authorList>
            <person name="Deleo F.R."/>
            <person name="Chen L."/>
            <person name="Porcella S.F."/>
            <person name="Martens C.A."/>
            <person name="Kobayashi S.D."/>
            <person name="Porter A.R."/>
            <person name="Chavda K.D."/>
            <person name="Jacobs M.R."/>
            <person name="Mathema B."/>
            <person name="Olsen R.J."/>
            <person name="Bonomo R.A."/>
            <person name="Musser J.M."/>
            <person name="Kreiswirth B.N."/>
        </authorList>
    </citation>
    <scope>NUCLEOTIDE SEQUENCE [LARGE SCALE GENOMIC DNA]</scope>
    <source>
        <strain evidence="2">30684/NJST258_2</strain>
    </source>
</reference>
<protein>
    <submittedName>
        <fullName evidence="2">Uncharacterized protein</fullName>
    </submittedName>
</protein>
<sequence>MDFVNQVKEVSRKNKSLSLILLLTMAIYFFIDIQFL</sequence>
<keyword evidence="1" id="KW-0812">Transmembrane</keyword>
<dbReference type="HOGENOM" id="CLU_3356675_0_0_6"/>